<dbReference type="InterPro" id="IPR036922">
    <property type="entry name" value="Rieske_2Fe-2S_sf"/>
</dbReference>
<evidence type="ECO:0000256" key="3">
    <source>
        <dbReference type="ARBA" id="ARBA00023004"/>
    </source>
</evidence>
<dbReference type="PROSITE" id="PS51296">
    <property type="entry name" value="RIESKE"/>
    <property type="match status" value="1"/>
</dbReference>
<evidence type="ECO:0000256" key="2">
    <source>
        <dbReference type="ARBA" id="ARBA00022723"/>
    </source>
</evidence>
<dbReference type="GO" id="GO:0051537">
    <property type="term" value="F:2 iron, 2 sulfur cluster binding"/>
    <property type="evidence" value="ECO:0007669"/>
    <property type="project" value="UniProtKB-KW"/>
</dbReference>
<name>A0A974WJ24_9BACT</name>
<dbReference type="EMBL" id="CP070608">
    <property type="protein sequence ID" value="QSE98122.1"/>
    <property type="molecule type" value="Genomic_DNA"/>
</dbReference>
<accession>A0A974WJ24</accession>
<feature type="domain" description="Rieske" evidence="7">
    <location>
        <begin position="9"/>
        <end position="104"/>
    </location>
</feature>
<keyword evidence="4" id="KW-0411">Iron-sulfur</keyword>
<gene>
    <name evidence="8" type="ORF">JR347_03300</name>
</gene>
<keyword evidence="9" id="KW-1185">Reference proteome</keyword>
<dbReference type="Proteomes" id="UP000662783">
    <property type="component" value="Chromosome"/>
</dbReference>
<keyword evidence="1" id="KW-0001">2Fe-2S</keyword>
<dbReference type="InterPro" id="IPR017941">
    <property type="entry name" value="Rieske_2Fe-2S"/>
</dbReference>
<evidence type="ECO:0000256" key="6">
    <source>
        <dbReference type="ARBA" id="ARBA00038001"/>
    </source>
</evidence>
<keyword evidence="2" id="KW-0479">Metal-binding</keyword>
<dbReference type="Gene3D" id="2.102.10.10">
    <property type="entry name" value="Rieske [2Fe-2S] iron-sulphur domain"/>
    <property type="match status" value="1"/>
</dbReference>
<dbReference type="CDD" id="cd03467">
    <property type="entry name" value="Rieske"/>
    <property type="match status" value="1"/>
</dbReference>
<proteinExistence type="inferred from homology"/>
<evidence type="ECO:0000256" key="5">
    <source>
        <dbReference type="ARBA" id="ARBA00034078"/>
    </source>
</evidence>
<dbReference type="PANTHER" id="PTHR21496:SF0">
    <property type="entry name" value="RIESKE DOMAIN-CONTAINING PROTEIN"/>
    <property type="match status" value="1"/>
</dbReference>
<evidence type="ECO:0000256" key="1">
    <source>
        <dbReference type="ARBA" id="ARBA00022714"/>
    </source>
</evidence>
<dbReference type="AlphaFoldDB" id="A0A974WJ24"/>
<comment type="cofactor">
    <cofactor evidence="5">
        <name>[2Fe-2S] cluster</name>
        <dbReference type="ChEBI" id="CHEBI:190135"/>
    </cofactor>
</comment>
<evidence type="ECO:0000313" key="8">
    <source>
        <dbReference type="EMBL" id="QSE98122.1"/>
    </source>
</evidence>
<organism evidence="8 9">
    <name type="scientific">Fulvivirga lutea</name>
    <dbReference type="NCBI Taxonomy" id="2810512"/>
    <lineage>
        <taxon>Bacteria</taxon>
        <taxon>Pseudomonadati</taxon>
        <taxon>Bacteroidota</taxon>
        <taxon>Cytophagia</taxon>
        <taxon>Cytophagales</taxon>
        <taxon>Fulvivirgaceae</taxon>
        <taxon>Fulvivirga</taxon>
    </lineage>
</organism>
<sequence>MKWVKIFNSLNEAKERMANKTPIKITVGNKVLCGVRINDNLHVSTNKCPHSGAALNEGRVNHLNEIICPLHSYRFNLLDGREANSQCADLEIFPVRIKEDGVYLAL</sequence>
<keyword evidence="3" id="KW-0408">Iron</keyword>
<reference evidence="8" key="1">
    <citation type="submission" date="2021-02" db="EMBL/GenBank/DDBJ databases">
        <title>Fulvivirga sp. S481 isolated from sea water.</title>
        <authorList>
            <person name="Bae S.S."/>
            <person name="Baek K."/>
        </authorList>
    </citation>
    <scope>NUCLEOTIDE SEQUENCE</scope>
    <source>
        <strain evidence="8">S481</strain>
    </source>
</reference>
<comment type="similarity">
    <text evidence="6">Belongs to the bacterial ring-hydroxylating dioxygenase ferredoxin component family.</text>
</comment>
<evidence type="ECO:0000259" key="7">
    <source>
        <dbReference type="PROSITE" id="PS51296"/>
    </source>
</evidence>
<dbReference type="SUPFAM" id="SSF50022">
    <property type="entry name" value="ISP domain"/>
    <property type="match status" value="1"/>
</dbReference>
<dbReference type="KEGG" id="fuv:JR347_03300"/>
<dbReference type="Pfam" id="PF00355">
    <property type="entry name" value="Rieske"/>
    <property type="match status" value="1"/>
</dbReference>
<evidence type="ECO:0000313" key="9">
    <source>
        <dbReference type="Proteomes" id="UP000662783"/>
    </source>
</evidence>
<dbReference type="PANTHER" id="PTHR21496">
    <property type="entry name" value="FERREDOXIN-RELATED"/>
    <property type="match status" value="1"/>
</dbReference>
<dbReference type="GO" id="GO:0046872">
    <property type="term" value="F:metal ion binding"/>
    <property type="evidence" value="ECO:0007669"/>
    <property type="project" value="UniProtKB-KW"/>
</dbReference>
<protein>
    <submittedName>
        <fullName evidence="8">Rieske 2Fe-2S domain-containing protein</fullName>
    </submittedName>
</protein>
<dbReference type="RefSeq" id="WP_205722630.1">
    <property type="nucleotide sequence ID" value="NZ_CP070608.1"/>
</dbReference>
<evidence type="ECO:0000256" key="4">
    <source>
        <dbReference type="ARBA" id="ARBA00023014"/>
    </source>
</evidence>